<feature type="disulfide bond" evidence="5">
    <location>
        <begin position="67"/>
        <end position="128"/>
    </location>
</feature>
<evidence type="ECO:0000256" key="2">
    <source>
        <dbReference type="ARBA" id="ARBA00022737"/>
    </source>
</evidence>
<feature type="domain" description="SRCR" evidence="6">
    <location>
        <begin position="124"/>
        <end position="168"/>
    </location>
</feature>
<dbReference type="AlphaFoldDB" id="A0A3P9CH60"/>
<sequence length="455" mass="50802">MLFSFRKTVPLLNKLTLNIFFNPTDSQPIRLVNGTNRCSGRVEIYYNSQWGTVCDDRWGMQEATVACREMNCGNALAVKYKAYFGRGQDQVWLDDIECTGHEKSLAQCPHRGFGEHDCDHNEDAGLVCSGNTGSILLEVFHDGRWGKLCNNNWSLKETTVVCKELNCGVWIQSITLDGYKVVSIQSYTLYPSKVILCIHLGHIHVTSKFQELLSQPPLRLVNGTDRCSGRVEILHDGQWGTVCDDEWDFRDAEVVCRAMDCGTPQTAKSSAFFGEGQGVIWLDDVNCLGNESSLVHCRRSSFGENNCGHGEDAGVVCSGTNSTIRLINGTDMCSGRVEVHYGEHWSPALNVNWGRNEATVVCREMNCGDPVKMSGSFGQGGDLRGYEIHCNGRETSLTQCSFRDYSRSATNRVEEASVVCSGKTLCQIKLEFQNVSESMIAFLKNIKYKWFQLMC</sequence>
<keyword evidence="2" id="KW-0677">Repeat</keyword>
<accession>A0A3P9CH60</accession>
<dbReference type="Pfam" id="PF00530">
    <property type="entry name" value="SRCR"/>
    <property type="match status" value="4"/>
</dbReference>
<feature type="domain" description="SRCR" evidence="6">
    <location>
        <begin position="324"/>
        <end position="421"/>
    </location>
</feature>
<reference evidence="7" key="2">
    <citation type="submission" date="2025-08" db="UniProtKB">
        <authorList>
            <consortium name="Ensembl"/>
        </authorList>
    </citation>
    <scope>IDENTIFICATION</scope>
</reference>
<dbReference type="PANTHER" id="PTHR47653">
    <property type="entry name" value="PROTEIN BARK BEETLE"/>
    <property type="match status" value="1"/>
</dbReference>
<dbReference type="GO" id="GO:0045217">
    <property type="term" value="P:cell-cell junction maintenance"/>
    <property type="evidence" value="ECO:0007669"/>
    <property type="project" value="TreeGrafter"/>
</dbReference>
<feature type="domain" description="SRCR" evidence="6">
    <location>
        <begin position="29"/>
        <end position="129"/>
    </location>
</feature>
<evidence type="ECO:0000256" key="5">
    <source>
        <dbReference type="PROSITE-ProRule" id="PRU00196"/>
    </source>
</evidence>
<keyword evidence="8" id="KW-1185">Reference proteome</keyword>
<feature type="disulfide bond" evidence="5">
    <location>
        <begin position="243"/>
        <end position="307"/>
    </location>
</feature>
<dbReference type="InterPro" id="IPR053243">
    <property type="entry name" value="SJ_maturation_regulator"/>
</dbReference>
<dbReference type="PRINTS" id="PR00258">
    <property type="entry name" value="SPERACTRCPTR"/>
</dbReference>
<evidence type="ECO:0000256" key="4">
    <source>
        <dbReference type="ARBA" id="ARBA00023180"/>
    </source>
</evidence>
<feature type="disulfide bond" evidence="5">
    <location>
        <begin position="98"/>
        <end position="108"/>
    </location>
</feature>
<dbReference type="Gene3D" id="3.10.250.10">
    <property type="entry name" value="SRCR-like domain"/>
    <property type="match status" value="4"/>
</dbReference>
<dbReference type="Ensembl" id="ENSMZET00005022335.1">
    <property type="protein sequence ID" value="ENSMZEP00005021625.1"/>
    <property type="gene ID" value="ENSMZEG00005016232.1"/>
</dbReference>
<dbReference type="InterPro" id="IPR001190">
    <property type="entry name" value="SRCR"/>
</dbReference>
<feature type="domain" description="SRCR" evidence="6">
    <location>
        <begin position="218"/>
        <end position="318"/>
    </location>
</feature>
<evidence type="ECO:0000313" key="7">
    <source>
        <dbReference type="Ensembl" id="ENSMZEP00005021625.1"/>
    </source>
</evidence>
<feature type="disulfide bond" evidence="5">
    <location>
        <begin position="54"/>
        <end position="118"/>
    </location>
</feature>
<dbReference type="InterPro" id="IPR036772">
    <property type="entry name" value="SRCR-like_dom_sf"/>
</dbReference>
<dbReference type="SUPFAM" id="SSF56487">
    <property type="entry name" value="SRCR-like"/>
    <property type="match status" value="4"/>
</dbReference>
<proteinExistence type="predicted"/>
<evidence type="ECO:0000259" key="6">
    <source>
        <dbReference type="PROSITE" id="PS50287"/>
    </source>
</evidence>
<dbReference type="FunFam" id="3.10.250.10:FF:000006">
    <property type="entry name" value="neurotrypsin isoform X2"/>
    <property type="match status" value="2"/>
</dbReference>
<dbReference type="GeneTree" id="ENSGT00940000166622"/>
<feature type="disulfide bond" evidence="5">
    <location>
        <begin position="390"/>
        <end position="400"/>
    </location>
</feature>
<feature type="disulfide bond" evidence="5">
    <location>
        <begin position="287"/>
        <end position="297"/>
    </location>
</feature>
<reference evidence="7 8" key="1">
    <citation type="journal article" date="2014" name="Nature">
        <title>The genomic substrate for adaptive radiation in African cichlid fish.</title>
        <authorList>
            <person name="Brawand D."/>
            <person name="Wagner C.E."/>
            <person name="Li Y.I."/>
            <person name="Malinsky M."/>
            <person name="Keller I."/>
            <person name="Fan S."/>
            <person name="Simakov O."/>
            <person name="Ng A.Y."/>
            <person name="Lim Z.W."/>
            <person name="Bezault E."/>
            <person name="Turner-Maier J."/>
            <person name="Johnson J."/>
            <person name="Alcazar R."/>
            <person name="Noh H.J."/>
            <person name="Russell P."/>
            <person name="Aken B."/>
            <person name="Alfoldi J."/>
            <person name="Amemiya C."/>
            <person name="Azzouzi N."/>
            <person name="Baroiller J.F."/>
            <person name="Barloy-Hubler F."/>
            <person name="Berlin A."/>
            <person name="Bloomquist R."/>
            <person name="Carleton K.L."/>
            <person name="Conte M.A."/>
            <person name="D'Cotta H."/>
            <person name="Eshel O."/>
            <person name="Gaffney L."/>
            <person name="Galibert F."/>
            <person name="Gante H.F."/>
            <person name="Gnerre S."/>
            <person name="Greuter L."/>
            <person name="Guyon R."/>
            <person name="Haddad N.S."/>
            <person name="Haerty W."/>
            <person name="Harris R.M."/>
            <person name="Hofmann H.A."/>
            <person name="Hourlier T."/>
            <person name="Hulata G."/>
            <person name="Jaffe D.B."/>
            <person name="Lara M."/>
            <person name="Lee A.P."/>
            <person name="MacCallum I."/>
            <person name="Mwaiko S."/>
            <person name="Nikaido M."/>
            <person name="Nishihara H."/>
            <person name="Ozouf-Costaz C."/>
            <person name="Penman D.J."/>
            <person name="Przybylski D."/>
            <person name="Rakotomanga M."/>
            <person name="Renn S.C.P."/>
            <person name="Ribeiro F.J."/>
            <person name="Ron M."/>
            <person name="Salzburger W."/>
            <person name="Sanchez-Pulido L."/>
            <person name="Santos M.E."/>
            <person name="Searle S."/>
            <person name="Sharpe T."/>
            <person name="Swofford R."/>
            <person name="Tan F.J."/>
            <person name="Williams L."/>
            <person name="Young S."/>
            <person name="Yin S."/>
            <person name="Okada N."/>
            <person name="Kocher T.D."/>
            <person name="Miska E.A."/>
            <person name="Lander E.S."/>
            <person name="Venkatesh B."/>
            <person name="Fernald R.D."/>
            <person name="Meyer A."/>
            <person name="Ponting C.P."/>
            <person name="Streelman J.T."/>
            <person name="Lindblad-Toh K."/>
            <person name="Seehausen O."/>
            <person name="Di Palma F."/>
        </authorList>
    </citation>
    <scope>NUCLEOTIDE SEQUENCE</scope>
</reference>
<keyword evidence="4" id="KW-0325">Glycoprotein</keyword>
<keyword evidence="3 5" id="KW-1015">Disulfide bond</keyword>
<protein>
    <recommendedName>
        <fullName evidence="6">SRCR domain-containing protein</fullName>
    </recommendedName>
</protein>
<dbReference type="Proteomes" id="UP000265160">
    <property type="component" value="LG15"/>
</dbReference>
<dbReference type="SMART" id="SM00202">
    <property type="entry name" value="SR"/>
    <property type="match status" value="3"/>
</dbReference>
<dbReference type="GO" id="GO:0016020">
    <property type="term" value="C:membrane"/>
    <property type="evidence" value="ECO:0007669"/>
    <property type="project" value="InterPro"/>
</dbReference>
<feature type="disulfide bond" evidence="5">
    <location>
        <begin position="256"/>
        <end position="317"/>
    </location>
</feature>
<evidence type="ECO:0000313" key="8">
    <source>
        <dbReference type="Proteomes" id="UP000265160"/>
    </source>
</evidence>
<dbReference type="PANTHER" id="PTHR47653:SF1">
    <property type="entry name" value="DELETED IN MALIGNANT BRAIN TUMORS 1 PROTEIN"/>
    <property type="match status" value="1"/>
</dbReference>
<comment type="caution">
    <text evidence="5">Lacks conserved residue(s) required for the propagation of feature annotation.</text>
</comment>
<evidence type="ECO:0000256" key="3">
    <source>
        <dbReference type="ARBA" id="ARBA00023157"/>
    </source>
</evidence>
<evidence type="ECO:0000256" key="1">
    <source>
        <dbReference type="ARBA" id="ARBA00022729"/>
    </source>
</evidence>
<dbReference type="PROSITE" id="PS50287">
    <property type="entry name" value="SRCR_2"/>
    <property type="match status" value="4"/>
</dbReference>
<organism evidence="7 8">
    <name type="scientific">Maylandia zebra</name>
    <name type="common">zebra mbuna</name>
    <dbReference type="NCBI Taxonomy" id="106582"/>
    <lineage>
        <taxon>Eukaryota</taxon>
        <taxon>Metazoa</taxon>
        <taxon>Chordata</taxon>
        <taxon>Craniata</taxon>
        <taxon>Vertebrata</taxon>
        <taxon>Euteleostomi</taxon>
        <taxon>Actinopterygii</taxon>
        <taxon>Neopterygii</taxon>
        <taxon>Teleostei</taxon>
        <taxon>Neoteleostei</taxon>
        <taxon>Acanthomorphata</taxon>
        <taxon>Ovalentaria</taxon>
        <taxon>Cichlomorphae</taxon>
        <taxon>Cichliformes</taxon>
        <taxon>Cichlidae</taxon>
        <taxon>African cichlids</taxon>
        <taxon>Pseudocrenilabrinae</taxon>
        <taxon>Haplochromini</taxon>
        <taxon>Maylandia</taxon>
        <taxon>Maylandia zebra complex</taxon>
    </lineage>
</organism>
<dbReference type="FunFam" id="3.10.250.10:FF:000004">
    <property type="entry name" value="Scavenger receptor cysteine-rich type 1 protein M130"/>
    <property type="match status" value="1"/>
</dbReference>
<name>A0A3P9CH60_9CICH</name>
<keyword evidence="1" id="KW-0732">Signal</keyword>
<reference evidence="7" key="3">
    <citation type="submission" date="2025-09" db="UniProtKB">
        <authorList>
            <consortium name="Ensembl"/>
        </authorList>
    </citation>
    <scope>IDENTIFICATION</scope>
</reference>